<sequence>MEDYESFGGSSCVLGSGPFGNEVARVLGGGLVPGSLVLVGGDPGVGKSTLLLQACNSCKAFFSCQFLHLNWQIAAIIAEGRDVGEPVVYVSGEESVEQIGNRADRMEIGTEELFLYSSTDVEVKECILALLRFAKKSNIPILLAGHVTKSGDIAGPRVLQHIVDAVLYVEGEKCSSYRLLRAVKNRFGSIDELGVFEMSQLGLQVVSNPSQMFLSKQHSDSDVLAGLAVAVIMDGTRTFLTEIQYSVVLSFRVLLLYVCLVTDFQNMSNGIKASRADMIIADNLKVQDSFVMMLPFQIDLRFSWSKPVCSFEKT</sequence>
<name>A0ACC0ZVV4_9ROSI</name>
<comment type="caution">
    <text evidence="1">The sequence shown here is derived from an EMBL/GenBank/DDBJ whole genome shotgun (WGS) entry which is preliminary data.</text>
</comment>
<evidence type="ECO:0000313" key="1">
    <source>
        <dbReference type="EMBL" id="KAJ0076126.1"/>
    </source>
</evidence>
<proteinExistence type="predicted"/>
<gene>
    <name evidence="1" type="ORF">Patl1_34036</name>
</gene>
<accession>A0ACC0ZVV4</accession>
<evidence type="ECO:0000313" key="2">
    <source>
        <dbReference type="Proteomes" id="UP001164250"/>
    </source>
</evidence>
<dbReference type="EMBL" id="CM047910">
    <property type="protein sequence ID" value="KAJ0076126.1"/>
    <property type="molecule type" value="Genomic_DNA"/>
</dbReference>
<dbReference type="Proteomes" id="UP001164250">
    <property type="component" value="Chromosome 15"/>
</dbReference>
<organism evidence="1 2">
    <name type="scientific">Pistacia atlantica</name>
    <dbReference type="NCBI Taxonomy" id="434234"/>
    <lineage>
        <taxon>Eukaryota</taxon>
        <taxon>Viridiplantae</taxon>
        <taxon>Streptophyta</taxon>
        <taxon>Embryophyta</taxon>
        <taxon>Tracheophyta</taxon>
        <taxon>Spermatophyta</taxon>
        <taxon>Magnoliopsida</taxon>
        <taxon>eudicotyledons</taxon>
        <taxon>Gunneridae</taxon>
        <taxon>Pentapetalae</taxon>
        <taxon>rosids</taxon>
        <taxon>malvids</taxon>
        <taxon>Sapindales</taxon>
        <taxon>Anacardiaceae</taxon>
        <taxon>Pistacia</taxon>
    </lineage>
</organism>
<keyword evidence="2" id="KW-1185">Reference proteome</keyword>
<reference evidence="2" key="1">
    <citation type="journal article" date="2023" name="G3 (Bethesda)">
        <title>Genome assembly and association tests identify interacting loci associated with vigor, precocity, and sex in interspecific pistachio rootstocks.</title>
        <authorList>
            <person name="Palmer W."/>
            <person name="Jacygrad E."/>
            <person name="Sagayaradj S."/>
            <person name="Cavanaugh K."/>
            <person name="Han R."/>
            <person name="Bertier L."/>
            <person name="Beede B."/>
            <person name="Kafkas S."/>
            <person name="Golino D."/>
            <person name="Preece J."/>
            <person name="Michelmore R."/>
        </authorList>
    </citation>
    <scope>NUCLEOTIDE SEQUENCE [LARGE SCALE GENOMIC DNA]</scope>
</reference>
<protein>
    <submittedName>
        <fullName evidence="1">Uncharacterized protein</fullName>
    </submittedName>
</protein>